<dbReference type="PANTHER" id="PTHR30136:SF35">
    <property type="entry name" value="HTH-TYPE TRANSCRIPTIONAL REGULATOR RV1719"/>
    <property type="match status" value="1"/>
</dbReference>
<dbReference type="EMBL" id="CP022111">
    <property type="protein sequence ID" value="ASG22235.1"/>
    <property type="molecule type" value="Genomic_DNA"/>
</dbReference>
<organism evidence="6 7">
    <name type="scientific">Nitrospirillum viridazoti CBAmc</name>
    <dbReference type="NCBI Taxonomy" id="1441467"/>
    <lineage>
        <taxon>Bacteria</taxon>
        <taxon>Pseudomonadati</taxon>
        <taxon>Pseudomonadota</taxon>
        <taxon>Alphaproteobacteria</taxon>
        <taxon>Rhodospirillales</taxon>
        <taxon>Azospirillaceae</taxon>
        <taxon>Nitrospirillum</taxon>
        <taxon>Nitrospirillum viridazoti</taxon>
    </lineage>
</organism>
<evidence type="ECO:0000256" key="1">
    <source>
        <dbReference type="ARBA" id="ARBA00023015"/>
    </source>
</evidence>
<keyword evidence="3" id="KW-0804">Transcription</keyword>
<dbReference type="SUPFAM" id="SSF55781">
    <property type="entry name" value="GAF domain-like"/>
    <property type="match status" value="1"/>
</dbReference>
<evidence type="ECO:0000259" key="5">
    <source>
        <dbReference type="PROSITE" id="PS51078"/>
    </source>
</evidence>
<dbReference type="Gene3D" id="1.10.10.10">
    <property type="entry name" value="Winged helix-like DNA-binding domain superfamily/Winged helix DNA-binding domain"/>
    <property type="match status" value="1"/>
</dbReference>
<evidence type="ECO:0000313" key="6">
    <source>
        <dbReference type="EMBL" id="ASG22235.1"/>
    </source>
</evidence>
<keyword evidence="7" id="KW-1185">Reference proteome</keyword>
<dbReference type="GO" id="GO:0045892">
    <property type="term" value="P:negative regulation of DNA-templated transcription"/>
    <property type="evidence" value="ECO:0007669"/>
    <property type="project" value="TreeGrafter"/>
</dbReference>
<keyword evidence="1" id="KW-0805">Transcription regulation</keyword>
<dbReference type="InterPro" id="IPR014757">
    <property type="entry name" value="Tscrpt_reg_IclR_C"/>
</dbReference>
<evidence type="ECO:0000256" key="2">
    <source>
        <dbReference type="ARBA" id="ARBA00023125"/>
    </source>
</evidence>
<dbReference type="InterPro" id="IPR036388">
    <property type="entry name" value="WH-like_DNA-bd_sf"/>
</dbReference>
<dbReference type="PROSITE" id="PS51078">
    <property type="entry name" value="ICLR_ED"/>
    <property type="match status" value="1"/>
</dbReference>
<reference evidence="6 7" key="1">
    <citation type="submission" date="2017-06" db="EMBL/GenBank/DDBJ databases">
        <title>Complete genome sequence of Nitrospirillum amazonense strain CBAmC, an endophytic nitrogen-fixing and plant growth-promoting bacterium, isolated from sugarcane.</title>
        <authorList>
            <person name="Schwab S."/>
            <person name="dos Santos Teixeira K.R."/>
            <person name="Simoes Araujo J.L."/>
            <person name="Soares Vidal M."/>
            <person name="Borges de Freitas H.R."/>
            <person name="Rivello Crivelaro A.L."/>
            <person name="Bueno de Camargo Nunes A."/>
            <person name="dos Santos C.M."/>
            <person name="Palmeira da Silva Rosa D."/>
            <person name="da Silva Padilha D."/>
            <person name="da Silva E."/>
            <person name="Araujo Terra L."/>
            <person name="Soares Mendes V."/>
            <person name="Farinelli L."/>
            <person name="Magalhaes Cruz L."/>
            <person name="Baldani J.I."/>
        </authorList>
    </citation>
    <scope>NUCLEOTIDE SEQUENCE [LARGE SCALE GENOMIC DNA]</scope>
    <source>
        <strain evidence="6 7">CBAmC</strain>
    </source>
</reference>
<proteinExistence type="predicted"/>
<dbReference type="GO" id="GO:0003677">
    <property type="term" value="F:DNA binding"/>
    <property type="evidence" value="ECO:0007669"/>
    <property type="project" value="UniProtKB-KW"/>
</dbReference>
<dbReference type="InterPro" id="IPR029016">
    <property type="entry name" value="GAF-like_dom_sf"/>
</dbReference>
<dbReference type="Gene3D" id="3.30.450.40">
    <property type="match status" value="1"/>
</dbReference>
<dbReference type="SUPFAM" id="SSF46785">
    <property type="entry name" value="Winged helix' DNA-binding domain"/>
    <property type="match status" value="1"/>
</dbReference>
<feature type="domain" description="HTH iclR-type" evidence="4">
    <location>
        <begin position="9"/>
        <end position="71"/>
    </location>
</feature>
<gene>
    <name evidence="6" type="ORF">Y958_14830</name>
</gene>
<dbReference type="GO" id="GO:0003700">
    <property type="term" value="F:DNA-binding transcription factor activity"/>
    <property type="evidence" value="ECO:0007669"/>
    <property type="project" value="TreeGrafter"/>
</dbReference>
<dbReference type="Proteomes" id="UP000197153">
    <property type="component" value="Chromosome 2"/>
</dbReference>
<dbReference type="AlphaFoldDB" id="A0A248JU54"/>
<dbReference type="InterPro" id="IPR050707">
    <property type="entry name" value="HTH_MetabolicPath_Reg"/>
</dbReference>
<accession>A0A248JU54</accession>
<dbReference type="InterPro" id="IPR005471">
    <property type="entry name" value="Tscrpt_reg_IclR_N"/>
</dbReference>
<dbReference type="PANTHER" id="PTHR30136">
    <property type="entry name" value="HELIX-TURN-HELIX TRANSCRIPTIONAL REGULATOR, ICLR FAMILY"/>
    <property type="match status" value="1"/>
</dbReference>
<dbReference type="KEGG" id="nao:Y958_14830"/>
<keyword evidence="2" id="KW-0238">DNA-binding</keyword>
<sequence length="282" mass="31591">MSSKDMRTVKSAHRALEILEYFDSKHRTATVMDLSRSLAYPQSSTSELLRCLTQLGYLHYNRYRRTYTPTARVAFLGSWVDPKLFRGGTILNIVDRVAEAVGETVVLSTANNYVVQHLHVVEGPQAEAVQEHAGNVTSLLHSPQGKLLLATYQEGQVRSALHRLNAEESDVERRVRIAERAQELARLRTIGWLAEPDAHAPGIGVLAAMLLPRRGMDRLVLSVLAPNEVIEARKIEIIRLIRDERRAAFPPRAKQAPVAVNIRVEQPPVWQEAATPRQLAHA</sequence>
<name>A0A248JU54_9PROT</name>
<evidence type="ECO:0000313" key="7">
    <source>
        <dbReference type="Proteomes" id="UP000197153"/>
    </source>
</evidence>
<dbReference type="RefSeq" id="WP_088872843.1">
    <property type="nucleotide sequence ID" value="NZ_CP022111.1"/>
</dbReference>
<dbReference type="Pfam" id="PF01614">
    <property type="entry name" value="IclR_C"/>
    <property type="match status" value="1"/>
</dbReference>
<evidence type="ECO:0000259" key="4">
    <source>
        <dbReference type="PROSITE" id="PS51077"/>
    </source>
</evidence>
<dbReference type="InterPro" id="IPR036390">
    <property type="entry name" value="WH_DNA-bd_sf"/>
</dbReference>
<dbReference type="Pfam" id="PF09339">
    <property type="entry name" value="HTH_IclR"/>
    <property type="match status" value="1"/>
</dbReference>
<dbReference type="PROSITE" id="PS51077">
    <property type="entry name" value="HTH_ICLR"/>
    <property type="match status" value="1"/>
</dbReference>
<feature type="domain" description="IclR-ED" evidence="5">
    <location>
        <begin position="72"/>
        <end position="262"/>
    </location>
</feature>
<protein>
    <submittedName>
        <fullName evidence="6">IclR family transcriptional regulator</fullName>
    </submittedName>
</protein>
<evidence type="ECO:0000256" key="3">
    <source>
        <dbReference type="ARBA" id="ARBA00023163"/>
    </source>
</evidence>